<dbReference type="EMBL" id="RDPI01000011">
    <property type="protein sequence ID" value="MBF4373705.1"/>
    <property type="molecule type" value="Genomic_DNA"/>
</dbReference>
<dbReference type="GO" id="GO:0006097">
    <property type="term" value="P:glyoxylate cycle"/>
    <property type="evidence" value="ECO:0007669"/>
    <property type="project" value="InterPro"/>
</dbReference>
<reference evidence="6" key="4">
    <citation type="submission" date="2021-05" db="EMBL/GenBank/DDBJ databases">
        <authorList>
            <person name="Kalatzis P.G."/>
            <person name="Castillo D."/>
            <person name="D'Alvise P."/>
            <person name="Middelboe M."/>
            <person name="Gram L."/>
        </authorList>
    </citation>
    <scope>NUCLEOTIDE SEQUENCE</scope>
    <source>
        <strain evidence="6">90-11-286</strain>
    </source>
</reference>
<dbReference type="Pfam" id="PF20658">
    <property type="entry name" value="MSG_insertion"/>
    <property type="match status" value="1"/>
</dbReference>
<evidence type="ECO:0000313" key="9">
    <source>
        <dbReference type="Proteomes" id="UP000722957"/>
    </source>
</evidence>
<dbReference type="SUPFAM" id="SSF51645">
    <property type="entry name" value="Malate synthase G"/>
    <property type="match status" value="1"/>
</dbReference>
<evidence type="ECO:0000313" key="8">
    <source>
        <dbReference type="Proteomes" id="UP000256923"/>
    </source>
</evidence>
<evidence type="ECO:0000259" key="1">
    <source>
        <dbReference type="Pfam" id="PF20658"/>
    </source>
</evidence>
<dbReference type="EMBL" id="RDOM01000011">
    <property type="protein sequence ID" value="MBF4271655.1"/>
    <property type="molecule type" value="Genomic_DNA"/>
</dbReference>
<dbReference type="Proteomes" id="UP000256923">
    <property type="component" value="Chromosome 2"/>
</dbReference>
<evidence type="ECO:0000313" key="5">
    <source>
        <dbReference type="EMBL" id="MBF4434779.1"/>
    </source>
</evidence>
<dbReference type="Proteomes" id="UP000722957">
    <property type="component" value="Unassembled WGS sequence"/>
</dbReference>
<reference evidence="2 8" key="2">
    <citation type="submission" date="2018-12" db="EMBL/GenBank/DDBJ databases">
        <title>Characterization and Draft Genome of Vibrio anguillarum J360 Marine Pathogen Isolated from an Outbreak in Lumpfish (Cyclopterus lumpus).</title>
        <authorList>
            <person name="Vasquez J.I."/>
            <person name="Cao T."/>
            <person name="Chakraborty S."/>
            <person name="Gnanagobal H."/>
            <person name="Wescot J."/>
            <person name="Boyce D."/>
            <person name="Santander J."/>
        </authorList>
    </citation>
    <scope>NUCLEOTIDE SEQUENCE [LARGE SCALE GENOMIC DNA]</scope>
    <source>
        <strain evidence="2 8">J360</strain>
    </source>
</reference>
<dbReference type="EMBL" id="CP034673">
    <property type="protein sequence ID" value="AZS27414.1"/>
    <property type="molecule type" value="Genomic_DNA"/>
</dbReference>
<dbReference type="InterPro" id="IPR048357">
    <property type="entry name" value="MSG_insertion"/>
</dbReference>
<dbReference type="PANTHER" id="PTHR42739">
    <property type="entry name" value="MALATE SYNTHASE G"/>
    <property type="match status" value="1"/>
</dbReference>
<protein>
    <recommendedName>
        <fullName evidence="1">Malate synthase G alpha-beta insertion domain-containing protein</fullName>
    </recommendedName>
</protein>
<dbReference type="PANTHER" id="PTHR42739:SF1">
    <property type="entry name" value="MALATE SYNTHASE G"/>
    <property type="match status" value="1"/>
</dbReference>
<evidence type="ECO:0000313" key="3">
    <source>
        <dbReference type="EMBL" id="MBF4271655.1"/>
    </source>
</evidence>
<dbReference type="AlphaFoldDB" id="A0A191W946"/>
<dbReference type="RefSeq" id="WP_013868075.1">
    <property type="nucleotide sequence ID" value="NZ_AJYT02000166.1"/>
</dbReference>
<accession>A0A1E5FPF9</accession>
<dbReference type="GO" id="GO:0004474">
    <property type="term" value="F:malate synthase activity"/>
    <property type="evidence" value="ECO:0007669"/>
    <property type="project" value="InterPro"/>
</dbReference>
<evidence type="ECO:0000313" key="4">
    <source>
        <dbReference type="EMBL" id="MBF4373705.1"/>
    </source>
</evidence>
<evidence type="ECO:0000313" key="6">
    <source>
        <dbReference type="EMBL" id="MBT2918360.1"/>
    </source>
</evidence>
<proteinExistence type="predicted"/>
<dbReference type="OMA" id="YVIDYRH"/>
<dbReference type="KEGG" id="vau:VANGNB10_cII0875c"/>
<dbReference type="Proteomes" id="UP000726136">
    <property type="component" value="Unassembled WGS sequence"/>
</dbReference>
<dbReference type="EMBL" id="SCLC01000006">
    <property type="protein sequence ID" value="MBF4434779.1"/>
    <property type="molecule type" value="Genomic_DNA"/>
</dbReference>
<reference evidence="9 10" key="3">
    <citation type="journal article" date="2021" name="PeerJ">
        <title>Analysis of 44 Vibrio anguillarum genomes reveals high genetic diversity.</title>
        <authorList>
            <person name="Hansen M.J."/>
            <person name="Dalsgaard I."/>
        </authorList>
    </citation>
    <scope>NUCLEOTIDE SEQUENCE [LARGE SCALE GENOMIC DNA]</scope>
    <source>
        <strain evidence="4 10">040915-1/1B</strain>
        <strain evidence="3 9">17-16730-2A</strain>
        <strain evidence="5">850617-1/1</strain>
    </source>
</reference>
<feature type="domain" description="Malate synthase G alpha-beta insertion" evidence="1">
    <location>
        <begin position="40"/>
        <end position="103"/>
    </location>
</feature>
<dbReference type="GO" id="GO:0009436">
    <property type="term" value="P:glyoxylate catabolic process"/>
    <property type="evidence" value="ECO:0007669"/>
    <property type="project" value="TreeGrafter"/>
</dbReference>
<reference evidence="6 7" key="1">
    <citation type="journal article" date="2017" name="J. Fish Dis.">
        <title>Comparative assessment of Vibrio virulence in marine fish larvae.</title>
        <authorList>
            <person name="Ronneseth A."/>
            <person name="Castillo D."/>
            <person name="D'Alvise P."/>
            <person name="Tonnesen O."/>
            <person name="Haugland G."/>
            <person name="Grotkjaer T."/>
            <person name="Engell-Sorensen K."/>
            <person name="Norremark L."/>
            <person name="Bergh O."/>
            <person name="Wergeland H.I."/>
            <person name="Gram L."/>
        </authorList>
    </citation>
    <scope>NUCLEOTIDE SEQUENCE [LARGE SCALE GENOMIC DNA]</scope>
    <source>
        <strain evidence="6 7">90-11-286</strain>
    </source>
</reference>
<dbReference type="EMBL" id="JAHGUI010000020">
    <property type="protein sequence ID" value="MBT2918360.1"/>
    <property type="molecule type" value="Genomic_DNA"/>
</dbReference>
<organism evidence="3 9">
    <name type="scientific">Vibrio anguillarum</name>
    <name type="common">Listonella anguillarum</name>
    <dbReference type="NCBI Taxonomy" id="55601"/>
    <lineage>
        <taxon>Bacteria</taxon>
        <taxon>Pseudomonadati</taxon>
        <taxon>Pseudomonadota</taxon>
        <taxon>Gammaproteobacteria</taxon>
        <taxon>Vibrionales</taxon>
        <taxon>Vibrionaceae</taxon>
        <taxon>Vibrio</taxon>
    </lineage>
</organism>
<dbReference type="Proteomes" id="UP000786185">
    <property type="component" value="Unassembled WGS sequence"/>
</dbReference>
<dbReference type="NCBIfam" id="NF006511">
    <property type="entry name" value="PRK08951.1"/>
    <property type="match status" value="1"/>
</dbReference>
<keyword evidence="10" id="KW-1185">Reference proteome</keyword>
<dbReference type="InterPro" id="IPR011076">
    <property type="entry name" value="Malate_synth_sf"/>
</dbReference>
<evidence type="ECO:0000313" key="10">
    <source>
        <dbReference type="Proteomes" id="UP000726136"/>
    </source>
</evidence>
<gene>
    <name evidence="2" type="ORF">DYL72_21365</name>
    <name evidence="3" type="ORF">EAY07_06285</name>
    <name evidence="4" type="ORF">EAY46_11525</name>
    <name evidence="5" type="ORF">ERJ77_09665</name>
    <name evidence="6" type="ORF">PL14_06650</name>
</gene>
<sequence>MNMLTFDKTEIQKLDKPFIAEAVFAVETISANQQNEKQSRAKQLLDRLFPLATGSHQDVTSYVIDYRHVLAYFKDGRHSGLKHPKHFVAFNGEKESPCSILFRDGSGSHVEVMLGCTKGTGRVELIEINDIQLETCTTFTQSVEEMPSAAMRHWVSLVKGDEKGKPQACSEDKEYTAKDGEDYYLNYSFNLA</sequence>
<dbReference type="Proteomes" id="UP000078309">
    <property type="component" value="Unassembled WGS sequence"/>
</dbReference>
<dbReference type="Gene3D" id="2.170.170.11">
    <property type="entry name" value="Malate synthase G - maily-beta sub-domain"/>
    <property type="match status" value="1"/>
</dbReference>
<evidence type="ECO:0000313" key="2">
    <source>
        <dbReference type="EMBL" id="AZS27414.1"/>
    </source>
</evidence>
<name>A0A191W946_VIBAN</name>
<dbReference type="OrthoDB" id="5899875at2"/>
<dbReference type="GO" id="GO:0005829">
    <property type="term" value="C:cytosol"/>
    <property type="evidence" value="ECO:0007669"/>
    <property type="project" value="TreeGrafter"/>
</dbReference>
<dbReference type="InterPro" id="IPR006253">
    <property type="entry name" value="Malate_synthG"/>
</dbReference>
<dbReference type="STRING" id="55601.AA407_14855"/>
<dbReference type="GO" id="GO:0000287">
    <property type="term" value="F:magnesium ion binding"/>
    <property type="evidence" value="ECO:0007669"/>
    <property type="project" value="TreeGrafter"/>
</dbReference>
<accession>A0A191W946</accession>
<evidence type="ECO:0000313" key="7">
    <source>
        <dbReference type="Proteomes" id="UP000078309"/>
    </source>
</evidence>